<feature type="region of interest" description="Disordered" evidence="3">
    <location>
        <begin position="230"/>
        <end position="258"/>
    </location>
</feature>
<gene>
    <name evidence="5" type="ORF">Tco_0600288</name>
</gene>
<reference evidence="5" key="2">
    <citation type="submission" date="2022-01" db="EMBL/GenBank/DDBJ databases">
        <authorList>
            <person name="Yamashiro T."/>
            <person name="Shiraishi A."/>
            <person name="Satake H."/>
            <person name="Nakayama K."/>
        </authorList>
    </citation>
    <scope>NUCLEOTIDE SEQUENCE</scope>
</reference>
<keyword evidence="1" id="KW-0863">Zinc-finger</keyword>
<dbReference type="InterPro" id="IPR001878">
    <property type="entry name" value="Znf_CCHC"/>
</dbReference>
<dbReference type="Gene3D" id="4.10.60.10">
    <property type="entry name" value="Zinc finger, CCHC-type"/>
    <property type="match status" value="1"/>
</dbReference>
<keyword evidence="2" id="KW-0175">Coiled coil</keyword>
<keyword evidence="6" id="KW-1185">Reference proteome</keyword>
<evidence type="ECO:0000256" key="1">
    <source>
        <dbReference type="PROSITE-ProRule" id="PRU00047"/>
    </source>
</evidence>
<feature type="compositionally biased region" description="Polar residues" evidence="3">
    <location>
        <begin position="239"/>
        <end position="256"/>
    </location>
</feature>
<dbReference type="InterPro" id="IPR036875">
    <property type="entry name" value="Znf_CCHC_sf"/>
</dbReference>
<reference evidence="5" key="1">
    <citation type="journal article" date="2022" name="Int. J. Mol. Sci.">
        <title>Draft Genome of Tanacetum Coccineum: Genomic Comparison of Closely Related Tanacetum-Family Plants.</title>
        <authorList>
            <person name="Yamashiro T."/>
            <person name="Shiraishi A."/>
            <person name="Nakayama K."/>
            <person name="Satake H."/>
        </authorList>
    </citation>
    <scope>NUCLEOTIDE SEQUENCE</scope>
</reference>
<dbReference type="EMBL" id="BQNB010008496">
    <property type="protein sequence ID" value="GJS50167.1"/>
    <property type="molecule type" value="Genomic_DNA"/>
</dbReference>
<comment type="caution">
    <text evidence="5">The sequence shown here is derived from an EMBL/GenBank/DDBJ whole genome shotgun (WGS) entry which is preliminary data.</text>
</comment>
<feature type="region of interest" description="Disordered" evidence="3">
    <location>
        <begin position="1"/>
        <end position="25"/>
    </location>
</feature>
<dbReference type="Proteomes" id="UP001151760">
    <property type="component" value="Unassembled WGS sequence"/>
</dbReference>
<organism evidence="5 6">
    <name type="scientific">Tanacetum coccineum</name>
    <dbReference type="NCBI Taxonomy" id="301880"/>
    <lineage>
        <taxon>Eukaryota</taxon>
        <taxon>Viridiplantae</taxon>
        <taxon>Streptophyta</taxon>
        <taxon>Embryophyta</taxon>
        <taxon>Tracheophyta</taxon>
        <taxon>Spermatophyta</taxon>
        <taxon>Magnoliopsida</taxon>
        <taxon>eudicotyledons</taxon>
        <taxon>Gunneridae</taxon>
        <taxon>Pentapetalae</taxon>
        <taxon>asterids</taxon>
        <taxon>campanulids</taxon>
        <taxon>Asterales</taxon>
        <taxon>Asteraceae</taxon>
        <taxon>Asteroideae</taxon>
        <taxon>Anthemideae</taxon>
        <taxon>Anthemidinae</taxon>
        <taxon>Tanacetum</taxon>
    </lineage>
</organism>
<evidence type="ECO:0000313" key="6">
    <source>
        <dbReference type="Proteomes" id="UP001151760"/>
    </source>
</evidence>
<evidence type="ECO:0000256" key="2">
    <source>
        <dbReference type="SAM" id="Coils"/>
    </source>
</evidence>
<accession>A0ABQ4WBF2</accession>
<feature type="domain" description="CCHC-type" evidence="4">
    <location>
        <begin position="270"/>
        <end position="285"/>
    </location>
</feature>
<dbReference type="PROSITE" id="PS50158">
    <property type="entry name" value="ZF_CCHC"/>
    <property type="match status" value="1"/>
</dbReference>
<feature type="coiled-coil region" evidence="2">
    <location>
        <begin position="363"/>
        <end position="407"/>
    </location>
</feature>
<dbReference type="SUPFAM" id="SSF57756">
    <property type="entry name" value="Retrovirus zinc finger-like domains"/>
    <property type="match status" value="1"/>
</dbReference>
<evidence type="ECO:0000259" key="4">
    <source>
        <dbReference type="PROSITE" id="PS50158"/>
    </source>
</evidence>
<sequence length="407" mass="46725">MTTPITTTTSNSQMHNDIMAAGSRDRPPMLATGRYAQWQSLFMRYVDTKPNCKKLKKCIHQDPYVMTEVTIPAQLATKNAPAVPTHKVPETHKNITPKNRAYFDAEAEAIHIEIGDDIYSIVDACQTTQEMWVAIERLEQGELLNKQDVKTNLFWEFCVQFLQQFQPEWSRFVTIVKQAEDLDKVSYHKLFNIVKQYQNEANEIRAEKLARNANSLALVAAAQHYTEYHNQAPKPNKLNAPSSRQITSSKSHATTRSKGKEVVQQTGIQCFNCKGFGHLAKECRKPQRVKDYAYHKENMMLCKQEEKVVPLTTDQGDCLDDTDEEPDKQELEAHSCTWKRFWSNVILNSLDMCDNEGTVDQNVEEYEDERVVLAKLIANLKLDTDENKKIQKQLKKANTSLAHELKE</sequence>
<name>A0ABQ4WBF2_9ASTR</name>
<proteinExistence type="predicted"/>
<keyword evidence="1" id="KW-0479">Metal-binding</keyword>
<dbReference type="Pfam" id="PF00098">
    <property type="entry name" value="zf-CCHC"/>
    <property type="match status" value="1"/>
</dbReference>
<evidence type="ECO:0000313" key="5">
    <source>
        <dbReference type="EMBL" id="GJS50167.1"/>
    </source>
</evidence>
<keyword evidence="1" id="KW-0862">Zinc</keyword>
<protein>
    <submittedName>
        <fullName evidence="5">Gag-pol polyprotein</fullName>
    </submittedName>
</protein>
<dbReference type="SMART" id="SM00343">
    <property type="entry name" value="ZnF_C2HC"/>
    <property type="match status" value="1"/>
</dbReference>
<evidence type="ECO:0000256" key="3">
    <source>
        <dbReference type="SAM" id="MobiDB-lite"/>
    </source>
</evidence>